<dbReference type="KEGG" id="sroi:IAG44_17665"/>
<evidence type="ECO:0000256" key="15">
    <source>
        <dbReference type="ARBA" id="ARBA00042842"/>
    </source>
</evidence>
<evidence type="ECO:0000256" key="11">
    <source>
        <dbReference type="ARBA" id="ARBA00038367"/>
    </source>
</evidence>
<evidence type="ECO:0000256" key="2">
    <source>
        <dbReference type="ARBA" id="ARBA00004752"/>
    </source>
</evidence>
<evidence type="ECO:0000256" key="9">
    <source>
        <dbReference type="ARBA" id="ARBA00023316"/>
    </source>
</evidence>
<feature type="domain" description="Enolpyruvate transferase" evidence="17">
    <location>
        <begin position="34"/>
        <end position="450"/>
    </location>
</feature>
<dbReference type="Pfam" id="PF00275">
    <property type="entry name" value="EPSP_synthase"/>
    <property type="match status" value="1"/>
</dbReference>
<gene>
    <name evidence="18" type="ORF">IAG44_17665</name>
</gene>
<dbReference type="GO" id="GO:0005737">
    <property type="term" value="C:cytoplasm"/>
    <property type="evidence" value="ECO:0007669"/>
    <property type="project" value="UniProtKB-SubCell"/>
</dbReference>
<sequence>MRSAASVITAPREAEAATDSWELSRTRTPSPVRVGVSGFKHLLVPALAAACLADRPWVISNVPDIADTRVLTALLGGAGAAVMHDHRAGTLRVLAGELRQHRIPDELSAQVHGGVYLLPALLAATGRVVSGRHGGCRIGGGSAGERPLSHVAAVMERFGARTDLSDGGFSASAPLSGLRGAVVDLADFAVREPLTGTLTGPYYSGATKTALLLGAVARGTTVLREPYPKADVVELARALGSAGVPVRFGDGEIEIEGRGGPVGGTELRLPSDLMEVVTMIALSVCLDTESRVRVDRPDAVRAGLVPELAVLNAMGVPLDWEGDTLRVGRVSRLTPVDVVAASHLVYSDALALLVPMLLRASGPSVVTDLVWGSRFGYAPGLRALGADLTVTGSRMTVRPSTLGRAAGELHGGDLRAVMSLVIGALTAGGRHVVHGVGHLARGYENLPAKLRAFGADVRG</sequence>
<keyword evidence="6" id="KW-0133">Cell shape</keyword>
<evidence type="ECO:0000256" key="12">
    <source>
        <dbReference type="ARBA" id="ARBA00039108"/>
    </source>
</evidence>
<keyword evidence="3" id="KW-0963">Cytoplasm</keyword>
<keyword evidence="5" id="KW-0808">Transferase</keyword>
<evidence type="ECO:0000256" key="10">
    <source>
        <dbReference type="ARBA" id="ARBA00037534"/>
    </source>
</evidence>
<evidence type="ECO:0000256" key="7">
    <source>
        <dbReference type="ARBA" id="ARBA00022984"/>
    </source>
</evidence>
<name>A0A7H0IE68_9ACTN</name>
<keyword evidence="9" id="KW-0961">Cell wall biogenesis/degradation</keyword>
<evidence type="ECO:0000256" key="6">
    <source>
        <dbReference type="ARBA" id="ARBA00022960"/>
    </source>
</evidence>
<evidence type="ECO:0000256" key="8">
    <source>
        <dbReference type="ARBA" id="ARBA00023306"/>
    </source>
</evidence>
<keyword evidence="7" id="KW-0573">Peptidoglycan synthesis</keyword>
<evidence type="ECO:0000259" key="17">
    <source>
        <dbReference type="Pfam" id="PF00275"/>
    </source>
</evidence>
<dbReference type="InterPro" id="IPR013792">
    <property type="entry name" value="RNA3'P_cycl/enolpyr_Trfase_a/b"/>
</dbReference>
<reference evidence="18 19" key="1">
    <citation type="submission" date="2020-08" db="EMBL/GenBank/DDBJ databases">
        <title>A novel species.</title>
        <authorList>
            <person name="Gao J."/>
        </authorList>
    </citation>
    <scope>NUCLEOTIDE SEQUENCE [LARGE SCALE GENOMIC DNA]</scope>
    <source>
        <strain evidence="18 19">CRXT-G-22</strain>
    </source>
</reference>
<evidence type="ECO:0000256" key="13">
    <source>
        <dbReference type="ARBA" id="ARBA00039754"/>
    </source>
</evidence>
<dbReference type="GO" id="GO:0051301">
    <property type="term" value="P:cell division"/>
    <property type="evidence" value="ECO:0007669"/>
    <property type="project" value="UniProtKB-KW"/>
</dbReference>
<dbReference type="PANTHER" id="PTHR43783">
    <property type="entry name" value="UDP-N-ACETYLGLUCOSAMINE 1-CARBOXYVINYLTRANSFERASE"/>
    <property type="match status" value="1"/>
</dbReference>
<keyword evidence="4" id="KW-0132">Cell division</keyword>
<accession>A0A7H0IE68</accession>
<dbReference type="EMBL" id="CP060828">
    <property type="protein sequence ID" value="QNP71084.1"/>
    <property type="molecule type" value="Genomic_DNA"/>
</dbReference>
<dbReference type="GO" id="GO:0008360">
    <property type="term" value="P:regulation of cell shape"/>
    <property type="evidence" value="ECO:0007669"/>
    <property type="project" value="UniProtKB-KW"/>
</dbReference>
<comment type="pathway">
    <text evidence="2">Cell wall biogenesis; peptidoglycan biosynthesis.</text>
</comment>
<dbReference type="PANTHER" id="PTHR43783:SF1">
    <property type="entry name" value="UDP-N-ACETYLGLUCOSAMINE 1-CARBOXYVINYLTRANSFERASE"/>
    <property type="match status" value="1"/>
</dbReference>
<comment type="function">
    <text evidence="10">Cell wall formation. Adds enolpyruvyl to UDP-N-acetylglucosamine.</text>
</comment>
<evidence type="ECO:0000313" key="19">
    <source>
        <dbReference type="Proteomes" id="UP000516052"/>
    </source>
</evidence>
<dbReference type="GO" id="GO:0008760">
    <property type="term" value="F:UDP-N-acetylglucosamine 1-carboxyvinyltransferase activity"/>
    <property type="evidence" value="ECO:0007669"/>
    <property type="project" value="UniProtKB-EC"/>
</dbReference>
<comment type="similarity">
    <text evidence="11">Belongs to the EPSP synthase family. MurA subfamily.</text>
</comment>
<evidence type="ECO:0000256" key="3">
    <source>
        <dbReference type="ARBA" id="ARBA00022490"/>
    </source>
</evidence>
<comment type="subcellular location">
    <subcellularLocation>
        <location evidence="1">Cytoplasm</location>
    </subcellularLocation>
</comment>
<evidence type="ECO:0000256" key="14">
    <source>
        <dbReference type="ARBA" id="ARBA00042443"/>
    </source>
</evidence>
<dbReference type="InterPro" id="IPR050068">
    <property type="entry name" value="MurA_subfamily"/>
</dbReference>
<dbReference type="SUPFAM" id="SSF55205">
    <property type="entry name" value="EPT/RTPC-like"/>
    <property type="match status" value="1"/>
</dbReference>
<organism evidence="18 19">
    <name type="scientific">Streptomyces roseirectus</name>
    <dbReference type="NCBI Taxonomy" id="2768066"/>
    <lineage>
        <taxon>Bacteria</taxon>
        <taxon>Bacillati</taxon>
        <taxon>Actinomycetota</taxon>
        <taxon>Actinomycetes</taxon>
        <taxon>Kitasatosporales</taxon>
        <taxon>Streptomycetaceae</taxon>
        <taxon>Streptomyces</taxon>
    </lineage>
</organism>
<protein>
    <recommendedName>
        <fullName evidence="13">UDP-N-acetylglucosamine 1-carboxyvinyltransferase</fullName>
        <ecNumber evidence="12">2.5.1.7</ecNumber>
    </recommendedName>
    <alternativeName>
        <fullName evidence="14">Enoylpyruvate transferase</fullName>
    </alternativeName>
    <alternativeName>
        <fullName evidence="15">UDP-N-acetylglucosamine enolpyruvyl transferase</fullName>
    </alternativeName>
</protein>
<dbReference type="GO" id="GO:0071555">
    <property type="term" value="P:cell wall organization"/>
    <property type="evidence" value="ECO:0007669"/>
    <property type="project" value="UniProtKB-KW"/>
</dbReference>
<evidence type="ECO:0000256" key="1">
    <source>
        <dbReference type="ARBA" id="ARBA00004496"/>
    </source>
</evidence>
<dbReference type="GO" id="GO:0009252">
    <property type="term" value="P:peptidoglycan biosynthetic process"/>
    <property type="evidence" value="ECO:0007669"/>
    <property type="project" value="UniProtKB-KW"/>
</dbReference>
<evidence type="ECO:0000256" key="16">
    <source>
        <dbReference type="ARBA" id="ARBA00047527"/>
    </source>
</evidence>
<keyword evidence="19" id="KW-1185">Reference proteome</keyword>
<dbReference type="RefSeq" id="WP_187748059.1">
    <property type="nucleotide sequence ID" value="NZ_CP060828.1"/>
</dbReference>
<proteinExistence type="inferred from homology"/>
<dbReference type="EC" id="2.5.1.7" evidence="12"/>
<comment type="catalytic activity">
    <reaction evidence="16">
        <text>phosphoenolpyruvate + UDP-N-acetyl-alpha-D-glucosamine = UDP-N-acetyl-3-O-(1-carboxyvinyl)-alpha-D-glucosamine + phosphate</text>
        <dbReference type="Rhea" id="RHEA:18681"/>
        <dbReference type="ChEBI" id="CHEBI:43474"/>
        <dbReference type="ChEBI" id="CHEBI:57705"/>
        <dbReference type="ChEBI" id="CHEBI:58702"/>
        <dbReference type="ChEBI" id="CHEBI:68483"/>
        <dbReference type="EC" id="2.5.1.7"/>
    </reaction>
</comment>
<dbReference type="InterPro" id="IPR036968">
    <property type="entry name" value="Enolpyruvate_Tfrase_sf"/>
</dbReference>
<dbReference type="Gene3D" id="3.65.10.10">
    <property type="entry name" value="Enolpyruvate transferase domain"/>
    <property type="match status" value="2"/>
</dbReference>
<evidence type="ECO:0000256" key="4">
    <source>
        <dbReference type="ARBA" id="ARBA00022618"/>
    </source>
</evidence>
<keyword evidence="8" id="KW-0131">Cell cycle</keyword>
<evidence type="ECO:0000256" key="5">
    <source>
        <dbReference type="ARBA" id="ARBA00022679"/>
    </source>
</evidence>
<dbReference type="Proteomes" id="UP000516052">
    <property type="component" value="Chromosome"/>
</dbReference>
<dbReference type="InterPro" id="IPR001986">
    <property type="entry name" value="Enolpyruvate_Tfrase_dom"/>
</dbReference>
<evidence type="ECO:0000313" key="18">
    <source>
        <dbReference type="EMBL" id="QNP71084.1"/>
    </source>
</evidence>
<dbReference type="AlphaFoldDB" id="A0A7H0IE68"/>